<reference evidence="1 2" key="2">
    <citation type="journal article" date="2022" name="Mol. Ecol. Resour.">
        <title>The genomes of chicory, endive, great burdock and yacon provide insights into Asteraceae paleo-polyploidization history and plant inulin production.</title>
        <authorList>
            <person name="Fan W."/>
            <person name="Wang S."/>
            <person name="Wang H."/>
            <person name="Wang A."/>
            <person name="Jiang F."/>
            <person name="Liu H."/>
            <person name="Zhao H."/>
            <person name="Xu D."/>
            <person name="Zhang Y."/>
        </authorList>
    </citation>
    <scope>NUCLEOTIDE SEQUENCE [LARGE SCALE GENOMIC DNA]</scope>
    <source>
        <strain evidence="2">cv. Yunnan</strain>
        <tissue evidence="1">Leaves</tissue>
    </source>
</reference>
<sequence length="156" mass="19013">MVKSQEKEKEVEIVNVEETEKIQRQNQDKETLRMVAKMKEIREKRQQQQLQQNFEKQKSSLKELLHKVQTETDDYKDQSLFKKSMKKSKMVNLQILVVERGYQEAIRVYYATELKWLSDEVLFALEKMKILHQSKDKEEVDFCYKCIREFAEMRRR</sequence>
<dbReference type="Proteomes" id="UP001056120">
    <property type="component" value="Linkage Group LG07"/>
</dbReference>
<comment type="caution">
    <text evidence="1">The sequence shown here is derived from an EMBL/GenBank/DDBJ whole genome shotgun (WGS) entry which is preliminary data.</text>
</comment>
<dbReference type="EMBL" id="CM042024">
    <property type="protein sequence ID" value="KAI3811694.1"/>
    <property type="molecule type" value="Genomic_DNA"/>
</dbReference>
<proteinExistence type="predicted"/>
<evidence type="ECO:0000313" key="2">
    <source>
        <dbReference type="Proteomes" id="UP001056120"/>
    </source>
</evidence>
<reference evidence="2" key="1">
    <citation type="journal article" date="2022" name="Mol. Ecol. Resour.">
        <title>The genomes of chicory, endive, great burdock and yacon provide insights into Asteraceae palaeo-polyploidization history and plant inulin production.</title>
        <authorList>
            <person name="Fan W."/>
            <person name="Wang S."/>
            <person name="Wang H."/>
            <person name="Wang A."/>
            <person name="Jiang F."/>
            <person name="Liu H."/>
            <person name="Zhao H."/>
            <person name="Xu D."/>
            <person name="Zhang Y."/>
        </authorList>
    </citation>
    <scope>NUCLEOTIDE SEQUENCE [LARGE SCALE GENOMIC DNA]</scope>
    <source>
        <strain evidence="2">cv. Yunnan</strain>
    </source>
</reference>
<protein>
    <submittedName>
        <fullName evidence="1">Uncharacterized protein</fullName>
    </submittedName>
</protein>
<keyword evidence="2" id="KW-1185">Reference proteome</keyword>
<gene>
    <name evidence="1" type="ORF">L1987_21422</name>
</gene>
<accession>A0ACB9IUJ8</accession>
<name>A0ACB9IUJ8_9ASTR</name>
<organism evidence="1 2">
    <name type="scientific">Smallanthus sonchifolius</name>
    <dbReference type="NCBI Taxonomy" id="185202"/>
    <lineage>
        <taxon>Eukaryota</taxon>
        <taxon>Viridiplantae</taxon>
        <taxon>Streptophyta</taxon>
        <taxon>Embryophyta</taxon>
        <taxon>Tracheophyta</taxon>
        <taxon>Spermatophyta</taxon>
        <taxon>Magnoliopsida</taxon>
        <taxon>eudicotyledons</taxon>
        <taxon>Gunneridae</taxon>
        <taxon>Pentapetalae</taxon>
        <taxon>asterids</taxon>
        <taxon>campanulids</taxon>
        <taxon>Asterales</taxon>
        <taxon>Asteraceae</taxon>
        <taxon>Asteroideae</taxon>
        <taxon>Heliantheae alliance</taxon>
        <taxon>Millerieae</taxon>
        <taxon>Smallanthus</taxon>
    </lineage>
</organism>
<evidence type="ECO:0000313" key="1">
    <source>
        <dbReference type="EMBL" id="KAI3811694.1"/>
    </source>
</evidence>